<evidence type="ECO:0000313" key="3">
    <source>
        <dbReference type="Proteomes" id="UP000053263"/>
    </source>
</evidence>
<evidence type="ECO:0000313" key="2">
    <source>
        <dbReference type="EMBL" id="KII84486.1"/>
    </source>
</evidence>
<protein>
    <recommendedName>
        <fullName evidence="1">HAM1-like N-terminal domain-containing protein</fullName>
    </recommendedName>
</protein>
<feature type="domain" description="HAM1-like N-terminal" evidence="1">
    <location>
        <begin position="17"/>
        <end position="64"/>
    </location>
</feature>
<organism evidence="2 3">
    <name type="scientific">Plicaturopsis crispa FD-325 SS-3</name>
    <dbReference type="NCBI Taxonomy" id="944288"/>
    <lineage>
        <taxon>Eukaryota</taxon>
        <taxon>Fungi</taxon>
        <taxon>Dikarya</taxon>
        <taxon>Basidiomycota</taxon>
        <taxon>Agaricomycotina</taxon>
        <taxon>Agaricomycetes</taxon>
        <taxon>Agaricomycetidae</taxon>
        <taxon>Amylocorticiales</taxon>
        <taxon>Amylocorticiaceae</taxon>
        <taxon>Plicatura</taxon>
        <taxon>Plicaturopsis crispa</taxon>
    </lineage>
</organism>
<keyword evidence="3" id="KW-1185">Reference proteome</keyword>
<dbReference type="InterPro" id="IPR045967">
    <property type="entry name" value="HAM1-like_N"/>
</dbReference>
<gene>
    <name evidence="2" type="ORF">PLICRDRAFT_179311</name>
</gene>
<dbReference type="OrthoDB" id="3059343at2759"/>
<dbReference type="AlphaFoldDB" id="A0A0C9SKX3"/>
<sequence length="98" mass="10924">MPGTSGDFLPEMSLSGTFEVHNFVQFLLYDAIADEHHHEVTLKLAQVQVDMRDVAFYFNKEIGIKLKAPAPPTSPCSKHALVESRHPYASHCSSYGYA</sequence>
<reference evidence="2 3" key="1">
    <citation type="submission" date="2014-06" db="EMBL/GenBank/DDBJ databases">
        <title>Evolutionary Origins and Diversification of the Mycorrhizal Mutualists.</title>
        <authorList>
            <consortium name="DOE Joint Genome Institute"/>
            <consortium name="Mycorrhizal Genomics Consortium"/>
            <person name="Kohler A."/>
            <person name="Kuo A."/>
            <person name="Nagy L.G."/>
            <person name="Floudas D."/>
            <person name="Copeland A."/>
            <person name="Barry K.W."/>
            <person name="Cichocki N."/>
            <person name="Veneault-Fourrey C."/>
            <person name="LaButti K."/>
            <person name="Lindquist E.A."/>
            <person name="Lipzen A."/>
            <person name="Lundell T."/>
            <person name="Morin E."/>
            <person name="Murat C."/>
            <person name="Riley R."/>
            <person name="Ohm R."/>
            <person name="Sun H."/>
            <person name="Tunlid A."/>
            <person name="Henrissat B."/>
            <person name="Grigoriev I.V."/>
            <person name="Hibbett D.S."/>
            <person name="Martin F."/>
        </authorList>
    </citation>
    <scope>NUCLEOTIDE SEQUENCE [LARGE SCALE GENOMIC DNA]</scope>
    <source>
        <strain evidence="2 3">FD-325 SS-3</strain>
    </source>
</reference>
<dbReference type="HOGENOM" id="CLU_2334529_0_0_1"/>
<name>A0A0C9SKX3_PLICR</name>
<dbReference type="EMBL" id="KN832570">
    <property type="protein sequence ID" value="KII84486.1"/>
    <property type="molecule type" value="Genomic_DNA"/>
</dbReference>
<proteinExistence type="predicted"/>
<dbReference type="Proteomes" id="UP000053263">
    <property type="component" value="Unassembled WGS sequence"/>
</dbReference>
<dbReference type="Pfam" id="PF19343">
    <property type="entry name" value="HAM1_N"/>
    <property type="match status" value="1"/>
</dbReference>
<evidence type="ECO:0000259" key="1">
    <source>
        <dbReference type="Pfam" id="PF19343"/>
    </source>
</evidence>
<accession>A0A0C9SKX3</accession>